<dbReference type="Pfam" id="PF12511">
    <property type="entry name" value="DUF3716"/>
    <property type="match status" value="1"/>
</dbReference>
<evidence type="ECO:0000313" key="3">
    <source>
        <dbReference type="Proteomes" id="UP000235672"/>
    </source>
</evidence>
<proteinExistence type="predicted"/>
<feature type="region of interest" description="Disordered" evidence="1">
    <location>
        <begin position="314"/>
        <end position="341"/>
    </location>
</feature>
<feature type="region of interest" description="Disordered" evidence="1">
    <location>
        <begin position="1"/>
        <end position="68"/>
    </location>
</feature>
<organism evidence="2 3">
    <name type="scientific">Hyaloscypha hepaticicola</name>
    <dbReference type="NCBI Taxonomy" id="2082293"/>
    <lineage>
        <taxon>Eukaryota</taxon>
        <taxon>Fungi</taxon>
        <taxon>Dikarya</taxon>
        <taxon>Ascomycota</taxon>
        <taxon>Pezizomycotina</taxon>
        <taxon>Leotiomycetes</taxon>
        <taxon>Helotiales</taxon>
        <taxon>Hyaloscyphaceae</taxon>
        <taxon>Hyaloscypha</taxon>
    </lineage>
</organism>
<feature type="compositionally biased region" description="Polar residues" evidence="1">
    <location>
        <begin position="1"/>
        <end position="21"/>
    </location>
</feature>
<sequence length="341" mass="36663">MHYPPATTSPKMADNTTTGTTRLEPLIEDALDVQDASEESTGAIKTPKPRNTPRPTAPATTPTTVPNIVVTQPTPAPEAVPESALEPASELYPILIDGQLPSKSTGILKKLELLPILHQVTLRPKKTLKRTEKRMAYEEGWVGTQRGTIAEKSCHECSKGCGPFTLCCVVEGLFNGACANCHYGGNASRCSFYQDRKNAEAHLIAQHEEAPKIPNMALANYTGGSLANSNFKLAGSASTPLLEHVPIPEQATPGVVRGGGGKRIAPTPAPQHGFGQTKISRKAHAMSLTPDQRKAVAEEYLEIVRTLREVADEEGDESWGFVVPGTEVQSKKRKWGGEGEE</sequence>
<dbReference type="OrthoDB" id="3560623at2759"/>
<evidence type="ECO:0000313" key="2">
    <source>
        <dbReference type="EMBL" id="PMD21934.1"/>
    </source>
</evidence>
<keyword evidence="3" id="KW-1185">Reference proteome</keyword>
<gene>
    <name evidence="2" type="ORF">NA56DRAFT_748289</name>
</gene>
<dbReference type="Proteomes" id="UP000235672">
    <property type="component" value="Unassembled WGS sequence"/>
</dbReference>
<name>A0A2J6Q6T8_9HELO</name>
<reference evidence="2 3" key="1">
    <citation type="submission" date="2016-05" db="EMBL/GenBank/DDBJ databases">
        <title>A degradative enzymes factory behind the ericoid mycorrhizal symbiosis.</title>
        <authorList>
            <consortium name="DOE Joint Genome Institute"/>
            <person name="Martino E."/>
            <person name="Morin E."/>
            <person name="Grelet G."/>
            <person name="Kuo A."/>
            <person name="Kohler A."/>
            <person name="Daghino S."/>
            <person name="Barry K."/>
            <person name="Choi C."/>
            <person name="Cichocki N."/>
            <person name="Clum A."/>
            <person name="Copeland A."/>
            <person name="Hainaut M."/>
            <person name="Haridas S."/>
            <person name="Labutti K."/>
            <person name="Lindquist E."/>
            <person name="Lipzen A."/>
            <person name="Khouja H.-R."/>
            <person name="Murat C."/>
            <person name="Ohm R."/>
            <person name="Olson A."/>
            <person name="Spatafora J."/>
            <person name="Veneault-Fourrey C."/>
            <person name="Henrissat B."/>
            <person name="Grigoriev I."/>
            <person name="Martin F."/>
            <person name="Perotto S."/>
        </authorList>
    </citation>
    <scope>NUCLEOTIDE SEQUENCE [LARGE SCALE GENOMIC DNA]</scope>
    <source>
        <strain evidence="2 3">UAMH 7357</strain>
    </source>
</reference>
<dbReference type="STRING" id="1745343.A0A2J6Q6T8"/>
<feature type="compositionally biased region" description="Low complexity" evidence="1">
    <location>
        <begin position="57"/>
        <end position="68"/>
    </location>
</feature>
<accession>A0A2J6Q6T8</accession>
<evidence type="ECO:0000256" key="1">
    <source>
        <dbReference type="SAM" id="MobiDB-lite"/>
    </source>
</evidence>
<feature type="compositionally biased region" description="Acidic residues" evidence="1">
    <location>
        <begin position="26"/>
        <end position="38"/>
    </location>
</feature>
<dbReference type="AlphaFoldDB" id="A0A2J6Q6T8"/>
<protein>
    <submittedName>
        <fullName evidence="2">Uncharacterized protein</fullName>
    </submittedName>
</protein>
<dbReference type="EMBL" id="KZ613479">
    <property type="protein sequence ID" value="PMD21934.1"/>
    <property type="molecule type" value="Genomic_DNA"/>
</dbReference>
<dbReference type="InterPro" id="IPR022190">
    <property type="entry name" value="DUF3716"/>
</dbReference>